<evidence type="ECO:0000259" key="8">
    <source>
        <dbReference type="PROSITE" id="PS50970"/>
    </source>
</evidence>
<organism evidence="9 10">
    <name type="scientific">Acrobeloides nanus</name>
    <dbReference type="NCBI Taxonomy" id="290746"/>
    <lineage>
        <taxon>Eukaryota</taxon>
        <taxon>Metazoa</taxon>
        <taxon>Ecdysozoa</taxon>
        <taxon>Nematoda</taxon>
        <taxon>Chromadorea</taxon>
        <taxon>Rhabditida</taxon>
        <taxon>Tylenchina</taxon>
        <taxon>Cephalobomorpha</taxon>
        <taxon>Cephaloboidea</taxon>
        <taxon>Cephalobidae</taxon>
        <taxon>Acrobeloides</taxon>
    </lineage>
</organism>
<dbReference type="WBParaSite" id="ACRNAN_Path_288.g1087.t1">
    <property type="protein sequence ID" value="ACRNAN_Path_288.g1087.t1"/>
    <property type="gene ID" value="ACRNAN_Path_288.g1087"/>
</dbReference>
<proteinExistence type="predicted"/>
<keyword evidence="3 6" id="KW-0479">Metal-binding</keyword>
<comment type="pathway">
    <text evidence="5">Amino-acid biosynthesis; L-methionine biosynthesis via de novo pathway.</text>
</comment>
<evidence type="ECO:0000313" key="9">
    <source>
        <dbReference type="Proteomes" id="UP000887540"/>
    </source>
</evidence>
<dbReference type="PANTHER" id="PTHR46015">
    <property type="entry name" value="ZGC:172121"/>
    <property type="match status" value="1"/>
</dbReference>
<keyword evidence="4 6" id="KW-0862">Zinc</keyword>
<dbReference type="PROSITE" id="PS50970">
    <property type="entry name" value="HCY"/>
    <property type="match status" value="1"/>
</dbReference>
<protein>
    <submittedName>
        <fullName evidence="10">Hcy-binding domain-containing protein</fullName>
    </submittedName>
</protein>
<dbReference type="InterPro" id="IPR051486">
    <property type="entry name" value="Hcy_S-methyltransferase"/>
</dbReference>
<feature type="binding site" evidence="6 7">
    <location>
        <position position="276"/>
    </location>
    <ligand>
        <name>Zn(2+)</name>
        <dbReference type="ChEBI" id="CHEBI:29105"/>
    </ligand>
</feature>
<evidence type="ECO:0000256" key="5">
    <source>
        <dbReference type="ARBA" id="ARBA00034478"/>
    </source>
</evidence>
<dbReference type="PIRSF" id="PIRSF037505">
    <property type="entry name" value="Betaine_HMT"/>
    <property type="match status" value="1"/>
</dbReference>
<evidence type="ECO:0000256" key="2">
    <source>
        <dbReference type="ARBA" id="ARBA00022679"/>
    </source>
</evidence>
<name>A0A914C4Q6_9BILA</name>
<evidence type="ECO:0000256" key="1">
    <source>
        <dbReference type="ARBA" id="ARBA00022603"/>
    </source>
</evidence>
<evidence type="ECO:0000256" key="6">
    <source>
        <dbReference type="PIRSR" id="PIRSR037505-2"/>
    </source>
</evidence>
<accession>A0A914C4Q6</accession>
<dbReference type="GO" id="GO:0008270">
    <property type="term" value="F:zinc ion binding"/>
    <property type="evidence" value="ECO:0007669"/>
    <property type="project" value="InterPro"/>
</dbReference>
<dbReference type="AlphaFoldDB" id="A0A914C4Q6"/>
<evidence type="ECO:0000256" key="3">
    <source>
        <dbReference type="ARBA" id="ARBA00022723"/>
    </source>
</evidence>
<dbReference type="GO" id="GO:0033528">
    <property type="term" value="P:S-methylmethionine cycle"/>
    <property type="evidence" value="ECO:0007669"/>
    <property type="project" value="TreeGrafter"/>
</dbReference>
<dbReference type="NCBIfam" id="NF007020">
    <property type="entry name" value="PRK09485.1"/>
    <property type="match status" value="1"/>
</dbReference>
<evidence type="ECO:0000256" key="7">
    <source>
        <dbReference type="PROSITE-ProRule" id="PRU00333"/>
    </source>
</evidence>
<dbReference type="Pfam" id="PF02574">
    <property type="entry name" value="S-methyl_trans"/>
    <property type="match status" value="1"/>
</dbReference>
<feature type="binding site" evidence="6 7">
    <location>
        <position position="275"/>
    </location>
    <ligand>
        <name>Zn(2+)</name>
        <dbReference type="ChEBI" id="CHEBI:29105"/>
    </ligand>
</feature>
<feature type="domain" description="Hcy-binding" evidence="8">
    <location>
        <begin position="1"/>
        <end position="290"/>
    </location>
</feature>
<comment type="cofactor">
    <cofactor evidence="6">
        <name>Zn(2+)</name>
        <dbReference type="ChEBI" id="CHEBI:29105"/>
    </cofactor>
    <text evidence="6">Binds 1 zinc ion per subunit.</text>
</comment>
<dbReference type="PANTHER" id="PTHR46015:SF1">
    <property type="entry name" value="HOMOCYSTEINE S-METHYLTRANSFERASE-LIKE ISOFORM 1"/>
    <property type="match status" value="1"/>
</dbReference>
<keyword evidence="2 7" id="KW-0808">Transferase</keyword>
<dbReference type="GO" id="GO:0032259">
    <property type="term" value="P:methylation"/>
    <property type="evidence" value="ECO:0007669"/>
    <property type="project" value="UniProtKB-KW"/>
</dbReference>
<evidence type="ECO:0000313" key="10">
    <source>
        <dbReference type="WBParaSite" id="ACRNAN_Path_288.g1087.t1"/>
    </source>
</evidence>
<keyword evidence="1 7" id="KW-0489">Methyltransferase</keyword>
<dbReference type="InterPro" id="IPR017226">
    <property type="entry name" value="BHMT-like"/>
</dbReference>
<dbReference type="SUPFAM" id="SSF82282">
    <property type="entry name" value="Homocysteine S-methyltransferase"/>
    <property type="match status" value="1"/>
</dbReference>
<dbReference type="InterPro" id="IPR003726">
    <property type="entry name" value="HCY_dom"/>
</dbReference>
<dbReference type="GO" id="GO:0009086">
    <property type="term" value="P:methionine biosynthetic process"/>
    <property type="evidence" value="ECO:0007669"/>
    <property type="project" value="InterPro"/>
</dbReference>
<feature type="binding site" evidence="6 7">
    <location>
        <position position="211"/>
    </location>
    <ligand>
        <name>Zn(2+)</name>
        <dbReference type="ChEBI" id="CHEBI:29105"/>
    </ligand>
</feature>
<evidence type="ECO:0000256" key="4">
    <source>
        <dbReference type="ARBA" id="ARBA00022833"/>
    </source>
</evidence>
<reference evidence="10" key="1">
    <citation type="submission" date="2022-11" db="UniProtKB">
        <authorList>
            <consortium name="WormBaseParasite"/>
        </authorList>
    </citation>
    <scope>IDENTIFICATION</scope>
</reference>
<sequence>MGTLIKDLGYNINDHPLWSGGANIDRPDIVDEAHKRFIQAGVDIILTNTYHSNIQVMLEKFDLSQEEAENQIKETTKIALKAAADIGHEVKVIASIGPYATNFRDASEYTAAYIDDPNVTEEVLCNYYINQMKPLLEMEFKTFAFETIPALKEVQCALKALNQTENDVSAWISVTCKDGEHLRRQSEEENFSDVVKLLASNPKVIAIGINCTDPNHITSLLKSGSKYANGKPFVVYPNCWNDYDGENFIGEISTKVILDNLPEWYSLGTRIFGGCCMVSPDDIQKIASICRKFH</sequence>
<dbReference type="Proteomes" id="UP000887540">
    <property type="component" value="Unplaced"/>
</dbReference>
<keyword evidence="9" id="KW-1185">Reference proteome</keyword>
<dbReference type="GO" id="GO:0008898">
    <property type="term" value="F:S-adenosylmethionine-homocysteine S-methyltransferase activity"/>
    <property type="evidence" value="ECO:0007669"/>
    <property type="project" value="TreeGrafter"/>
</dbReference>
<dbReference type="InterPro" id="IPR036589">
    <property type="entry name" value="HCY_dom_sf"/>
</dbReference>
<dbReference type="Gene3D" id="3.20.20.330">
    <property type="entry name" value="Homocysteine-binding-like domain"/>
    <property type="match status" value="1"/>
</dbReference>